<dbReference type="Gene3D" id="3.40.190.170">
    <property type="entry name" value="Bacterial extracellular solute-binding protein, family 7"/>
    <property type="match status" value="1"/>
</dbReference>
<evidence type="ECO:0000256" key="2">
    <source>
        <dbReference type="SAM" id="SignalP"/>
    </source>
</evidence>
<dbReference type="Proteomes" id="UP001519343">
    <property type="component" value="Unassembled WGS sequence"/>
</dbReference>
<dbReference type="PANTHER" id="PTHR33376">
    <property type="match status" value="1"/>
</dbReference>
<dbReference type="InterPro" id="IPR038404">
    <property type="entry name" value="TRAP_DctP_sf"/>
</dbReference>
<dbReference type="NCBIfam" id="NF037995">
    <property type="entry name" value="TRAP_S1"/>
    <property type="match status" value="1"/>
</dbReference>
<accession>A0ABS4GPD6</accession>
<dbReference type="EMBL" id="JAGGKT010000005">
    <property type="protein sequence ID" value="MBP1932133.1"/>
    <property type="molecule type" value="Genomic_DNA"/>
</dbReference>
<organism evidence="3 4">
    <name type="scientific">Ammoniphilus resinae</name>
    <dbReference type="NCBI Taxonomy" id="861532"/>
    <lineage>
        <taxon>Bacteria</taxon>
        <taxon>Bacillati</taxon>
        <taxon>Bacillota</taxon>
        <taxon>Bacilli</taxon>
        <taxon>Bacillales</taxon>
        <taxon>Paenibacillaceae</taxon>
        <taxon>Aneurinibacillus group</taxon>
        <taxon>Ammoniphilus</taxon>
    </lineage>
</organism>
<dbReference type="InterPro" id="IPR018389">
    <property type="entry name" value="DctP_fam"/>
</dbReference>
<evidence type="ECO:0000313" key="4">
    <source>
        <dbReference type="Proteomes" id="UP001519343"/>
    </source>
</evidence>
<dbReference type="PROSITE" id="PS51257">
    <property type="entry name" value="PROKAR_LIPOPROTEIN"/>
    <property type="match status" value="1"/>
</dbReference>
<dbReference type="RefSeq" id="WP_209810197.1">
    <property type="nucleotide sequence ID" value="NZ_JAGGKT010000005.1"/>
</dbReference>
<sequence length="351" mass="38765">MKLMKRSMTLVLSLMFVLLTACGGGTTSGNVSNGDKPNSSDNAESIKWDFAIFVGLTHPMGVLATDFADEVRKKTNGKLDITVRPAGELPYKVDEFVRVTGDNSVQMSDPISFFIAGDLGAGALPNLPYLVENFDQLDETMEVLKPYVEKDLSKFGTKMLYYYPWPPQNLWGKGDLISSLGDMKGTKIRSQSPEQSVFAEGLGGSPVSLVTAEVPAAVQRGMADAVITAALNIEGSKWNDFLDWGYMIGLQTPPSYVIVNQQAYDSLSDDVRAVLDEVSNDYQGKVKQRMQDIEEQSKKHLTDAGMKIVDAPQDEVKEMINQSIPYWTEWAKEKGPDAEEALQKVREKLNK</sequence>
<name>A0ABS4GPD6_9BACL</name>
<feature type="signal peptide" evidence="2">
    <location>
        <begin position="1"/>
        <end position="23"/>
    </location>
</feature>
<protein>
    <submittedName>
        <fullName evidence="3">TRAP-type C4-dicarboxylate transport system substrate-binding protein</fullName>
    </submittedName>
</protein>
<evidence type="ECO:0000313" key="3">
    <source>
        <dbReference type="EMBL" id="MBP1932133.1"/>
    </source>
</evidence>
<dbReference type="PANTHER" id="PTHR33376:SF4">
    <property type="entry name" value="SIALIC ACID-BINDING PERIPLASMIC PROTEIN SIAP"/>
    <property type="match status" value="1"/>
</dbReference>
<evidence type="ECO:0000256" key="1">
    <source>
        <dbReference type="ARBA" id="ARBA00022729"/>
    </source>
</evidence>
<dbReference type="Pfam" id="PF03480">
    <property type="entry name" value="DctP"/>
    <property type="match status" value="1"/>
</dbReference>
<keyword evidence="4" id="KW-1185">Reference proteome</keyword>
<comment type="caution">
    <text evidence="3">The sequence shown here is derived from an EMBL/GenBank/DDBJ whole genome shotgun (WGS) entry which is preliminary data.</text>
</comment>
<reference evidence="3 4" key="1">
    <citation type="submission" date="2021-03" db="EMBL/GenBank/DDBJ databases">
        <title>Genomic Encyclopedia of Type Strains, Phase IV (KMG-IV): sequencing the most valuable type-strain genomes for metagenomic binning, comparative biology and taxonomic classification.</title>
        <authorList>
            <person name="Goeker M."/>
        </authorList>
    </citation>
    <scope>NUCLEOTIDE SEQUENCE [LARGE SCALE GENOMIC DNA]</scope>
    <source>
        <strain evidence="3 4">DSM 24738</strain>
    </source>
</reference>
<gene>
    <name evidence="3" type="ORF">J2Z37_002134</name>
</gene>
<feature type="chain" id="PRO_5046582556" evidence="2">
    <location>
        <begin position="24"/>
        <end position="351"/>
    </location>
</feature>
<keyword evidence="1 2" id="KW-0732">Signal</keyword>
<proteinExistence type="predicted"/>